<dbReference type="GO" id="GO:0000725">
    <property type="term" value="P:recombinational repair"/>
    <property type="evidence" value="ECO:0007669"/>
    <property type="project" value="TreeGrafter"/>
</dbReference>
<dbReference type="GO" id="GO:0005524">
    <property type="term" value="F:ATP binding"/>
    <property type="evidence" value="ECO:0007669"/>
    <property type="project" value="UniProtKB-UniRule"/>
</dbReference>
<dbReference type="PROSITE" id="PS51217">
    <property type="entry name" value="UVRD_HELICASE_CTER"/>
    <property type="match status" value="1"/>
</dbReference>
<evidence type="ECO:0000256" key="2">
    <source>
        <dbReference type="ARBA" id="ARBA00022741"/>
    </source>
</evidence>
<evidence type="ECO:0000259" key="14">
    <source>
        <dbReference type="PROSITE" id="PS51217"/>
    </source>
</evidence>
<accession>A0A0A7UXP4</accession>
<feature type="binding site" evidence="12">
    <location>
        <begin position="31"/>
        <end position="38"/>
    </location>
    <ligand>
        <name>ATP</name>
        <dbReference type="ChEBI" id="CHEBI:30616"/>
    </ligand>
</feature>
<dbReference type="GO" id="GO:0033202">
    <property type="term" value="C:DNA helicase complex"/>
    <property type="evidence" value="ECO:0007669"/>
    <property type="project" value="TreeGrafter"/>
</dbReference>
<dbReference type="Proteomes" id="UP000030940">
    <property type="component" value="Chromosome"/>
</dbReference>
<name>A0A0A7UXP4_9SPIR</name>
<dbReference type="PANTHER" id="PTHR11070">
    <property type="entry name" value="UVRD / RECB / PCRA DNA HELICASE FAMILY MEMBER"/>
    <property type="match status" value="1"/>
</dbReference>
<evidence type="ECO:0000256" key="7">
    <source>
        <dbReference type="ARBA" id="ARBA00023235"/>
    </source>
</evidence>
<comment type="catalytic activity">
    <reaction evidence="8">
        <text>Couples ATP hydrolysis with the unwinding of duplex DNA by translocating in the 3'-5' direction.</text>
        <dbReference type="EC" id="5.6.2.4"/>
    </reaction>
</comment>
<dbReference type="SUPFAM" id="SSF52540">
    <property type="entry name" value="P-loop containing nucleoside triphosphate hydrolases"/>
    <property type="match status" value="1"/>
</dbReference>
<keyword evidence="16" id="KW-1185">Reference proteome</keyword>
<sequence length="698" mass="81593">MDKIKNFFSSLNSFQEKIVFNESKNPILVLAGPGSGKTRIIIAKIAYLIKHMNINPNEILALTFTNKAANEMNDRINDLLKFDKKLHIQTFHSFGSWLLRIYYKDFDKNYDSNFTIWDANDVARFIKQIDLAPNLEMAKHIAALILKDKENFFLEKFIESNEKRYEYIKIYEEEKSKSNAFDFADLIIKPILMLRQSKLLKESVQSKFKVIFVDEYQDTNYSQFLFLKELYLDGMYFMVVGDEDQSIYSFRGARIENILEFEKTFSNVIKFYLVQNYRSNSNIVGIANEVISKNKNRYEKKITTQNSSGKRMKFLVFQSTPDEAEYFSNLLVNNNIETAILYRFNSQSFHFETSFLKKNIPYKVLGSIRFYDREEIKDIICLLRLIINKKDKIAFLRMINKPSRGIGKTTLDKIISVLNDTDVNFNLISASKKTLCLLKNRAKESLLFFLNIYDELNKKLFKDSYINLSAFIEDVAIKFGLLDYYKKFDKDEKLRNIDELINSGIEYSGTFEGLAIFLENSSLSPMISGDFKSNVLLSSIHGVKGLEFDRVVISGLEKGLLPAEIEELTEDRLEEERRLFYVAITRAKSELIITLNLRRAFRGSFKSTALSVFFQDLDKDSYDIIFIPEYLKENFNNFFIDNKRDIRFNIGDYIIYNGDRGIVVDSWYQDNLQFIKISLRNGKKAILSPDYMKRVVKV</sequence>
<dbReference type="InterPro" id="IPR014017">
    <property type="entry name" value="DNA_helicase_UvrD-like_C"/>
</dbReference>
<feature type="domain" description="UvrD-like helicase ATP-binding" evidence="13">
    <location>
        <begin position="10"/>
        <end position="280"/>
    </location>
</feature>
<evidence type="ECO:0000256" key="11">
    <source>
        <dbReference type="ARBA" id="ARBA00048988"/>
    </source>
</evidence>
<dbReference type="PROSITE" id="PS51198">
    <property type="entry name" value="UVRD_HELICASE_ATP_BIND"/>
    <property type="match status" value="1"/>
</dbReference>
<keyword evidence="4 12" id="KW-0347">Helicase</keyword>
<dbReference type="EC" id="5.6.2.4" evidence="9"/>
<dbReference type="AlphaFoldDB" id="A0A0A7UXP4"/>
<evidence type="ECO:0000256" key="1">
    <source>
        <dbReference type="ARBA" id="ARBA00009922"/>
    </source>
</evidence>
<dbReference type="Gene3D" id="1.10.486.10">
    <property type="entry name" value="PCRA, domain 4"/>
    <property type="match status" value="1"/>
</dbReference>
<feature type="domain" description="UvrD-like helicase C-terminal" evidence="14">
    <location>
        <begin position="281"/>
        <end position="545"/>
    </location>
</feature>
<comment type="catalytic activity">
    <reaction evidence="11">
        <text>ATP + H2O = ADP + phosphate + H(+)</text>
        <dbReference type="Rhea" id="RHEA:13065"/>
        <dbReference type="ChEBI" id="CHEBI:15377"/>
        <dbReference type="ChEBI" id="CHEBI:15378"/>
        <dbReference type="ChEBI" id="CHEBI:30616"/>
        <dbReference type="ChEBI" id="CHEBI:43474"/>
        <dbReference type="ChEBI" id="CHEBI:456216"/>
        <dbReference type="EC" id="5.6.2.4"/>
    </reaction>
</comment>
<dbReference type="InterPro" id="IPR027417">
    <property type="entry name" value="P-loop_NTPase"/>
</dbReference>
<dbReference type="GO" id="GO:0043138">
    <property type="term" value="F:3'-5' DNA helicase activity"/>
    <property type="evidence" value="ECO:0007669"/>
    <property type="project" value="UniProtKB-EC"/>
</dbReference>
<dbReference type="InterPro" id="IPR014016">
    <property type="entry name" value="UvrD-like_ATP-bd"/>
</dbReference>
<protein>
    <recommendedName>
        <fullName evidence="9">DNA 3'-5' helicase</fullName>
        <ecNumber evidence="9">5.6.2.4</ecNumber>
    </recommendedName>
    <alternativeName>
        <fullName evidence="10">DNA 3'-5' helicase II</fullName>
    </alternativeName>
</protein>
<evidence type="ECO:0000256" key="3">
    <source>
        <dbReference type="ARBA" id="ARBA00022801"/>
    </source>
</evidence>
<evidence type="ECO:0000313" key="15">
    <source>
        <dbReference type="EMBL" id="AJA90168.1"/>
    </source>
</evidence>
<evidence type="ECO:0000256" key="4">
    <source>
        <dbReference type="ARBA" id="ARBA00022806"/>
    </source>
</evidence>
<evidence type="ECO:0000256" key="6">
    <source>
        <dbReference type="ARBA" id="ARBA00023125"/>
    </source>
</evidence>
<dbReference type="Pfam" id="PF13361">
    <property type="entry name" value="UvrD_C"/>
    <property type="match status" value="1"/>
</dbReference>
<gene>
    <name evidence="15" type="ORF">OY14_01690</name>
</gene>
<dbReference type="GO" id="GO:0003677">
    <property type="term" value="F:DNA binding"/>
    <property type="evidence" value="ECO:0007669"/>
    <property type="project" value="UniProtKB-KW"/>
</dbReference>
<dbReference type="Gene3D" id="3.40.50.300">
    <property type="entry name" value="P-loop containing nucleotide triphosphate hydrolases"/>
    <property type="match status" value="2"/>
</dbReference>
<dbReference type="EMBL" id="CP009910">
    <property type="protein sequence ID" value="AJA90168.1"/>
    <property type="molecule type" value="Genomic_DNA"/>
</dbReference>
<dbReference type="InterPro" id="IPR000212">
    <property type="entry name" value="DNA_helicase_UvrD/REP"/>
</dbReference>
<dbReference type="GO" id="GO:0016887">
    <property type="term" value="F:ATP hydrolysis activity"/>
    <property type="evidence" value="ECO:0007669"/>
    <property type="project" value="RHEA"/>
</dbReference>
<dbReference type="HOGENOM" id="CLU_004585_5_5_12"/>
<reference evidence="15 16" key="1">
    <citation type="journal article" date="2015" name="Genome Announc.">
        <title>Genome Sequence of Borrelia chilensis VA1, a South American Member of the Lyme Borreliosis Group.</title>
        <authorList>
            <person name="Huang W."/>
            <person name="Ojaimi C."/>
            <person name="Fallon J.T."/>
            <person name="Travisany D."/>
            <person name="Maass A."/>
            <person name="Ivanova L."/>
            <person name="Tomova A."/>
            <person name="Gonzalez-Acuna D."/>
            <person name="Godfrey H.P."/>
            <person name="Cabello F.C."/>
        </authorList>
    </citation>
    <scope>NUCLEOTIDE SEQUENCE [LARGE SCALE GENOMIC DNA]</scope>
    <source>
        <strain evidence="15 16">VA1</strain>
    </source>
</reference>
<evidence type="ECO:0000256" key="10">
    <source>
        <dbReference type="ARBA" id="ARBA00034923"/>
    </source>
</evidence>
<dbReference type="Gene3D" id="1.10.10.160">
    <property type="match status" value="1"/>
</dbReference>
<proteinExistence type="inferred from homology"/>
<keyword evidence="6" id="KW-0238">DNA-binding</keyword>
<evidence type="ECO:0000259" key="13">
    <source>
        <dbReference type="PROSITE" id="PS51198"/>
    </source>
</evidence>
<evidence type="ECO:0000256" key="9">
    <source>
        <dbReference type="ARBA" id="ARBA00034808"/>
    </source>
</evidence>
<keyword evidence="3 12" id="KW-0378">Hydrolase</keyword>
<dbReference type="Pfam" id="PF00580">
    <property type="entry name" value="UvrD-helicase"/>
    <property type="match status" value="1"/>
</dbReference>
<evidence type="ECO:0000313" key="16">
    <source>
        <dbReference type="Proteomes" id="UP000030940"/>
    </source>
</evidence>
<evidence type="ECO:0000256" key="5">
    <source>
        <dbReference type="ARBA" id="ARBA00022840"/>
    </source>
</evidence>
<dbReference type="InterPro" id="IPR013986">
    <property type="entry name" value="DExx_box_DNA_helicase_dom_sf"/>
</dbReference>
<dbReference type="GO" id="GO:0005829">
    <property type="term" value="C:cytosol"/>
    <property type="evidence" value="ECO:0007669"/>
    <property type="project" value="TreeGrafter"/>
</dbReference>
<evidence type="ECO:0000256" key="8">
    <source>
        <dbReference type="ARBA" id="ARBA00034617"/>
    </source>
</evidence>
<dbReference type="KEGG" id="bchi:OY14_01690"/>
<keyword evidence="5 12" id="KW-0067">ATP-binding</keyword>
<organism evidence="15 16">
    <name type="scientific">Borreliella chilensis</name>
    <dbReference type="NCBI Taxonomy" id="1245910"/>
    <lineage>
        <taxon>Bacteria</taxon>
        <taxon>Pseudomonadati</taxon>
        <taxon>Spirochaetota</taxon>
        <taxon>Spirochaetia</taxon>
        <taxon>Spirochaetales</taxon>
        <taxon>Borreliaceae</taxon>
        <taxon>Borreliella</taxon>
    </lineage>
</organism>
<keyword evidence="2 12" id="KW-0547">Nucleotide-binding</keyword>
<dbReference type="PANTHER" id="PTHR11070:SF2">
    <property type="entry name" value="ATP-DEPENDENT DNA HELICASE SRS2"/>
    <property type="match status" value="1"/>
</dbReference>
<keyword evidence="7" id="KW-0413">Isomerase</keyword>
<evidence type="ECO:0000256" key="12">
    <source>
        <dbReference type="PROSITE-ProRule" id="PRU00560"/>
    </source>
</evidence>
<dbReference type="STRING" id="1245910.OY14_01690"/>
<comment type="similarity">
    <text evidence="1">Belongs to the helicase family. UvrD subfamily.</text>
</comment>
<dbReference type="CDD" id="cd17932">
    <property type="entry name" value="DEXQc_UvrD"/>
    <property type="match status" value="1"/>
</dbReference>